<reference evidence="1" key="1">
    <citation type="submission" date="2019-08" db="EMBL/GenBank/DDBJ databases">
        <authorList>
            <person name="Kucharzyk K."/>
            <person name="Murdoch R.W."/>
            <person name="Higgins S."/>
            <person name="Loffler F."/>
        </authorList>
    </citation>
    <scope>NUCLEOTIDE SEQUENCE</scope>
</reference>
<dbReference type="PANTHER" id="PTHR46017">
    <property type="entry name" value="ALPHA-MANNOSIDASE 2C1"/>
    <property type="match status" value="1"/>
</dbReference>
<sequence>MWADISEDRQGFGVSVFSDSRCGWDKPRDNVLRLTGMHTPRGAYRDAQHMLDFGINRYGFGLFSHAGDWRNGTQAAAARFHAPLHAFLVPSSPGPLGREFSLCAVSDDTVRLRALKKAQRGEELIVRVNEGEGLPKQGVRLRVSGGIVAAREVYATEEPKGPAEVVNGELVFDIGVYEPKTFALTVCARPETADKTQPVPLALPYNLDAVSFHNNPGDGVLPNGVAIPGELLPKSLLCGGVRFVTGDTADTMPNAVVCAGQHIPLPNGARTLYVMAAAFGGDRSVVFGFDDACVTVRVPDGDELVGTWDLAHLNRAGYIKKDPLAWYVTHAHDTQGDIRGRQIRFFKMTIPVPENTALWVLPKEDAVVILAASIGFHPPGAEAGDLYDSLEKRDMDYTLTPEEDFAARNYKANRRRARRQFLLGYASRRLRREWEQIFRRR</sequence>
<dbReference type="InterPro" id="IPR011013">
    <property type="entry name" value="Gal_mutarotase_sf_dom"/>
</dbReference>
<protein>
    <submittedName>
        <fullName evidence="1">Uncharacterized protein</fullName>
    </submittedName>
</protein>
<dbReference type="GO" id="GO:0030246">
    <property type="term" value="F:carbohydrate binding"/>
    <property type="evidence" value="ECO:0007669"/>
    <property type="project" value="InterPro"/>
</dbReference>
<gene>
    <name evidence="1" type="ORF">SDC9_124967</name>
</gene>
<name>A0A645CM33_9ZZZZ</name>
<proteinExistence type="predicted"/>
<dbReference type="SUPFAM" id="SSF74650">
    <property type="entry name" value="Galactose mutarotase-like"/>
    <property type="match status" value="1"/>
</dbReference>
<dbReference type="Gene3D" id="2.70.98.30">
    <property type="entry name" value="Golgi alpha-mannosidase II, domain 4"/>
    <property type="match status" value="1"/>
</dbReference>
<accession>A0A645CM33</accession>
<dbReference type="GO" id="GO:0004559">
    <property type="term" value="F:alpha-mannosidase activity"/>
    <property type="evidence" value="ECO:0007669"/>
    <property type="project" value="TreeGrafter"/>
</dbReference>
<comment type="caution">
    <text evidence="1">The sequence shown here is derived from an EMBL/GenBank/DDBJ whole genome shotgun (WGS) entry which is preliminary data.</text>
</comment>
<evidence type="ECO:0000313" key="1">
    <source>
        <dbReference type="EMBL" id="MPM77957.1"/>
    </source>
</evidence>
<dbReference type="PANTHER" id="PTHR46017:SF1">
    <property type="entry name" value="ALPHA-MANNOSIDASE 2C1"/>
    <property type="match status" value="1"/>
</dbReference>
<organism evidence="1">
    <name type="scientific">bioreactor metagenome</name>
    <dbReference type="NCBI Taxonomy" id="1076179"/>
    <lineage>
        <taxon>unclassified sequences</taxon>
        <taxon>metagenomes</taxon>
        <taxon>ecological metagenomes</taxon>
    </lineage>
</organism>
<dbReference type="AlphaFoldDB" id="A0A645CM33"/>
<dbReference type="EMBL" id="VSSQ01028295">
    <property type="protein sequence ID" value="MPM77957.1"/>
    <property type="molecule type" value="Genomic_DNA"/>
</dbReference>
<dbReference type="GO" id="GO:0009313">
    <property type="term" value="P:oligosaccharide catabolic process"/>
    <property type="evidence" value="ECO:0007669"/>
    <property type="project" value="TreeGrafter"/>
</dbReference>